<keyword evidence="7" id="KW-1185">Reference proteome</keyword>
<comment type="function">
    <text evidence="5">Subunit of the V1 complex of vacuolar(H+)-ATPase (V-ATPase), a multisubunit enzyme composed of a peripheral complex (V1) that hydrolyzes ATP and a membrane integral complex (V0) that translocates protons. V-ATPase is responsible for acidifying and maintaining the pH of intracellular compartments and in some cell types, is targeted to the plasma membrane, where it is responsible for acidifying the extracellular environment. Subunit C is necessary for the assembly of the catalytic sector of the enzyme and is likely to have a specific function in its catalytic activity.</text>
</comment>
<dbReference type="GO" id="GO:0000221">
    <property type="term" value="C:vacuolar proton-transporting V-type ATPase, V1 domain"/>
    <property type="evidence" value="ECO:0007669"/>
    <property type="project" value="TreeGrafter"/>
</dbReference>
<dbReference type="STRING" id="1658172.A0A1B7NUD7"/>
<evidence type="ECO:0000256" key="2">
    <source>
        <dbReference type="ARBA" id="ARBA00022448"/>
    </source>
</evidence>
<sequence>MSKEPKYILLSLPNSITPSHHRDDALEAIGKTISSDNGAVIPFSIPEFKIGTLDALVQQADELARLESLCQGVVGKVEMR</sequence>
<keyword evidence="2 5" id="KW-0813">Transport</keyword>
<evidence type="ECO:0000313" key="7">
    <source>
        <dbReference type="Proteomes" id="UP000091918"/>
    </source>
</evidence>
<keyword evidence="4 5" id="KW-0406">Ion transport</keyword>
<evidence type="ECO:0000313" key="6">
    <source>
        <dbReference type="EMBL" id="OAX80388.1"/>
    </source>
</evidence>
<accession>A0A1B7NUD7</accession>
<organism evidence="6 7">
    <name type="scientific">Emergomyces africanus</name>
    <dbReference type="NCBI Taxonomy" id="1955775"/>
    <lineage>
        <taxon>Eukaryota</taxon>
        <taxon>Fungi</taxon>
        <taxon>Dikarya</taxon>
        <taxon>Ascomycota</taxon>
        <taxon>Pezizomycotina</taxon>
        <taxon>Eurotiomycetes</taxon>
        <taxon>Eurotiomycetidae</taxon>
        <taxon>Onygenales</taxon>
        <taxon>Ajellomycetaceae</taxon>
        <taxon>Emergomyces</taxon>
    </lineage>
</organism>
<dbReference type="EMBL" id="LGUA01000715">
    <property type="protein sequence ID" value="OAX80388.1"/>
    <property type="molecule type" value="Genomic_DNA"/>
</dbReference>
<evidence type="ECO:0000256" key="1">
    <source>
        <dbReference type="ARBA" id="ARBA00006138"/>
    </source>
</evidence>
<reference evidence="6 7" key="1">
    <citation type="submission" date="2015-07" db="EMBL/GenBank/DDBJ databases">
        <title>Emmonsia species relationships and genome sequence.</title>
        <authorList>
            <person name="Cuomo C.A."/>
            <person name="Schwartz I.S."/>
            <person name="Kenyon C."/>
            <person name="de Hoog G.S."/>
            <person name="Govender N.P."/>
            <person name="Botha A."/>
            <person name="Moreno L."/>
            <person name="de Vries M."/>
            <person name="Munoz J.F."/>
            <person name="Stielow J.B."/>
        </authorList>
    </citation>
    <scope>NUCLEOTIDE SEQUENCE [LARGE SCALE GENOMIC DNA]</scope>
    <source>
        <strain evidence="6 7">CBS 136260</strain>
    </source>
</reference>
<dbReference type="InterPro" id="IPR036132">
    <property type="entry name" value="Vac_ATP_synth_c_sf"/>
</dbReference>
<keyword evidence="3 5" id="KW-0375">Hydrogen ion transport</keyword>
<protein>
    <recommendedName>
        <fullName evidence="5">V-type proton ATPase subunit C</fullName>
    </recommendedName>
</protein>
<dbReference type="OrthoDB" id="6605928at2759"/>
<comment type="subunit">
    <text evidence="5">V-ATPase is a heteromultimeric enzyme composed of a peripheral catalytic V1 complex (components A to H) attached to an integral membrane V0 proton pore complex.</text>
</comment>
<evidence type="ECO:0000256" key="5">
    <source>
        <dbReference type="RuleBase" id="RU364010"/>
    </source>
</evidence>
<gene>
    <name evidence="6" type="ORF">ACJ72_05278</name>
</gene>
<dbReference type="Proteomes" id="UP000091918">
    <property type="component" value="Unassembled WGS sequence"/>
</dbReference>
<evidence type="ECO:0000256" key="3">
    <source>
        <dbReference type="ARBA" id="ARBA00022781"/>
    </source>
</evidence>
<dbReference type="InterPro" id="IPR004907">
    <property type="entry name" value="ATPase_V1-cplx_csu"/>
</dbReference>
<dbReference type="Gene3D" id="1.20.1460.10">
    <property type="entry name" value="subunit c (vma5p) of the yeast v-atpase, domain 2"/>
    <property type="match status" value="1"/>
</dbReference>
<dbReference type="SUPFAM" id="SSF118203">
    <property type="entry name" value="Vacuolar ATP synthase subunit C"/>
    <property type="match status" value="1"/>
</dbReference>
<evidence type="ECO:0000256" key="4">
    <source>
        <dbReference type="ARBA" id="ARBA00023065"/>
    </source>
</evidence>
<dbReference type="GO" id="GO:0046961">
    <property type="term" value="F:proton-transporting ATPase activity, rotational mechanism"/>
    <property type="evidence" value="ECO:0007669"/>
    <property type="project" value="InterPro"/>
</dbReference>
<dbReference type="Pfam" id="PF03223">
    <property type="entry name" value="V-ATPase_C"/>
    <property type="match status" value="1"/>
</dbReference>
<dbReference type="PANTHER" id="PTHR10137:SF0">
    <property type="entry name" value="V-TYPE PROTON ATPASE SUBUNIT C"/>
    <property type="match status" value="1"/>
</dbReference>
<comment type="similarity">
    <text evidence="1 5">Belongs to the V-ATPase C subunit family.</text>
</comment>
<proteinExistence type="inferred from homology"/>
<comment type="caution">
    <text evidence="6">The sequence shown here is derived from an EMBL/GenBank/DDBJ whole genome shotgun (WGS) entry which is preliminary data.</text>
</comment>
<name>A0A1B7NUD7_9EURO</name>
<dbReference type="PANTHER" id="PTHR10137">
    <property type="entry name" value="V-TYPE PROTON ATPASE SUBUNIT C"/>
    <property type="match status" value="1"/>
</dbReference>
<dbReference type="AlphaFoldDB" id="A0A1B7NUD7"/>